<keyword evidence="2" id="KW-1185">Reference proteome</keyword>
<gene>
    <name evidence="1" type="ORF">DPEC_G00316730</name>
</gene>
<name>A0ACC2FCU2_DALPE</name>
<comment type="caution">
    <text evidence="1">The sequence shown here is derived from an EMBL/GenBank/DDBJ whole genome shotgun (WGS) entry which is preliminary data.</text>
</comment>
<accession>A0ACC2FCU2</accession>
<reference evidence="1" key="1">
    <citation type="submission" date="2021-05" db="EMBL/GenBank/DDBJ databases">
        <authorList>
            <person name="Pan Q."/>
            <person name="Jouanno E."/>
            <person name="Zahm M."/>
            <person name="Klopp C."/>
            <person name="Cabau C."/>
            <person name="Louis A."/>
            <person name="Berthelot C."/>
            <person name="Parey E."/>
            <person name="Roest Crollius H."/>
            <person name="Montfort J."/>
            <person name="Robinson-Rechavi M."/>
            <person name="Bouchez O."/>
            <person name="Lampietro C."/>
            <person name="Lopez Roques C."/>
            <person name="Donnadieu C."/>
            <person name="Postlethwait J."/>
            <person name="Bobe J."/>
            <person name="Dillon D."/>
            <person name="Chandos A."/>
            <person name="von Hippel F."/>
            <person name="Guiguen Y."/>
        </authorList>
    </citation>
    <scope>NUCLEOTIDE SEQUENCE</scope>
    <source>
        <strain evidence="1">YG-Jan2019</strain>
    </source>
</reference>
<evidence type="ECO:0000313" key="1">
    <source>
        <dbReference type="EMBL" id="KAJ7989170.1"/>
    </source>
</evidence>
<sequence length="247" mass="27142">MCLPLCTAGWPDGDTVLRARKGGPWRPPLLFCLRPPPSNAPGLGLLRPGRRSPLWRLRRPSPSCCGRESKCHHIHLDPAKPVPTDGPVEDLESGGGGRDTLCPEHSPLTGREWSKDRLADSSSCSDVSVEWQLPLLGYIWAVRATCRRNVTRPADPTPQNLLLSFTFASATESPWRTEAHLDCREPRDENRDELMLRHTCQVCEARRNGVGLPRHLGPTKLCIADESEPQPAHPGPGGGAHRPGSHL</sequence>
<dbReference type="Proteomes" id="UP001157502">
    <property type="component" value="Chromosome 30"/>
</dbReference>
<protein>
    <submittedName>
        <fullName evidence="1">Uncharacterized protein</fullName>
    </submittedName>
</protein>
<organism evidence="1 2">
    <name type="scientific">Dallia pectoralis</name>
    <name type="common">Alaska blackfish</name>
    <dbReference type="NCBI Taxonomy" id="75939"/>
    <lineage>
        <taxon>Eukaryota</taxon>
        <taxon>Metazoa</taxon>
        <taxon>Chordata</taxon>
        <taxon>Craniata</taxon>
        <taxon>Vertebrata</taxon>
        <taxon>Euteleostomi</taxon>
        <taxon>Actinopterygii</taxon>
        <taxon>Neopterygii</taxon>
        <taxon>Teleostei</taxon>
        <taxon>Protacanthopterygii</taxon>
        <taxon>Esociformes</taxon>
        <taxon>Umbridae</taxon>
        <taxon>Dallia</taxon>
    </lineage>
</organism>
<proteinExistence type="predicted"/>
<evidence type="ECO:0000313" key="2">
    <source>
        <dbReference type="Proteomes" id="UP001157502"/>
    </source>
</evidence>
<dbReference type="EMBL" id="CM055757">
    <property type="protein sequence ID" value="KAJ7989170.1"/>
    <property type="molecule type" value="Genomic_DNA"/>
</dbReference>